<gene>
    <name evidence="1" type="primary">28946930</name>
</gene>
<name>A0A0D2XLU6_FUSOF</name>
<sequence>MAAADVPKWGFGQEPMQIKPVAADFIPHFTTTGDTRVDAGKTFLNFGNFAFKQSLTRPPAWERVPTHSLAAPSSNRQIMRRVTVSNERQPAAPFVMFPNVSAIPVPTREEIGFDLTLPRKVQRRQSYQPASREAVFEDMLMFSHAQHMHNLMTAKGKQVLKNFTDFY</sequence>
<evidence type="ECO:0000313" key="1">
    <source>
        <dbReference type="EnsemblFungi" id="FOXG_04920P0"/>
    </source>
</evidence>
<evidence type="ECO:0000313" key="2">
    <source>
        <dbReference type="Proteomes" id="UP000002489"/>
    </source>
</evidence>
<reference evidence="1" key="2">
    <citation type="submission" date="2025-08" db="UniProtKB">
        <authorList>
            <consortium name="EnsemblFungi"/>
        </authorList>
    </citation>
    <scope>IDENTIFICATION</scope>
    <source>
        <strain evidence="1">4287 / CBS 123668 / FGSC 9935 / NRRL 34936</strain>
    </source>
</reference>
<dbReference type="EnsemblFungi" id="FOXG_04920T0">
    <property type="protein sequence ID" value="FOXG_04920P0"/>
    <property type="gene ID" value="FOXG_04920"/>
</dbReference>
<accession>A0A0D2XLU6</accession>
<organism evidence="1 2">
    <name type="scientific">Fusarium oxysporum (strain Fo5176)</name>
    <name type="common">Fusarium vascular wilt</name>
    <dbReference type="NCBI Taxonomy" id="660025"/>
    <lineage>
        <taxon>Eukaryota</taxon>
        <taxon>Fungi</taxon>
        <taxon>Dikarya</taxon>
        <taxon>Ascomycota</taxon>
        <taxon>Pezizomycotina</taxon>
        <taxon>Sordariomycetes</taxon>
        <taxon>Hypocreomycetidae</taxon>
        <taxon>Hypocreales</taxon>
        <taxon>Nectriaceae</taxon>
        <taxon>Fusarium</taxon>
        <taxon>Fusarium oxysporum species complex</taxon>
    </lineage>
</organism>
<dbReference type="VEuPathDB" id="FungiDB:FOXG_04920"/>
<dbReference type="AlphaFoldDB" id="A0A0D2XLU6"/>
<dbReference type="Proteomes" id="UP000002489">
    <property type="component" value="Unassembled WGS sequence"/>
</dbReference>
<proteinExistence type="predicted"/>
<reference evidence="2" key="1">
    <citation type="journal article" date="2012" name="Mol. Plant Microbe Interact.">
        <title>A highly conserved effector in Fusarium oxysporum is required for full virulence on Arabidopsis.</title>
        <authorList>
            <person name="Thatcher L.F."/>
            <person name="Gardiner D.M."/>
            <person name="Kazan K."/>
            <person name="Manners J."/>
        </authorList>
    </citation>
    <scope>NUCLEOTIDE SEQUENCE [LARGE SCALE GENOMIC DNA]</scope>
    <source>
        <strain evidence="2">Fo5176</strain>
    </source>
</reference>
<protein>
    <submittedName>
        <fullName evidence="1">Uncharacterized protein</fullName>
    </submittedName>
</protein>